<dbReference type="GO" id="GO:0016874">
    <property type="term" value="F:ligase activity"/>
    <property type="evidence" value="ECO:0007669"/>
    <property type="project" value="UniProtKB-KW"/>
</dbReference>
<feature type="domain" description="DUF7882" evidence="1">
    <location>
        <begin position="1"/>
        <end position="96"/>
    </location>
</feature>
<organism evidence="2 3">
    <name type="scientific">Schumannella soli</name>
    <dbReference type="NCBI Taxonomy" id="2590779"/>
    <lineage>
        <taxon>Bacteria</taxon>
        <taxon>Bacillati</taxon>
        <taxon>Actinomycetota</taxon>
        <taxon>Actinomycetes</taxon>
        <taxon>Micrococcales</taxon>
        <taxon>Microbacteriaceae</taxon>
        <taxon>Schumannella</taxon>
    </lineage>
</organism>
<comment type="caution">
    <text evidence="2">The sequence shown here is derived from an EMBL/GenBank/DDBJ whole genome shotgun (WGS) entry which is preliminary data.</text>
</comment>
<protein>
    <submittedName>
        <fullName evidence="2">ATP-dependent DNA ligase</fullName>
    </submittedName>
</protein>
<evidence type="ECO:0000313" key="2">
    <source>
        <dbReference type="EMBL" id="TPW77508.1"/>
    </source>
</evidence>
<accession>A0A506Y8V7</accession>
<gene>
    <name evidence="2" type="ORF">FJ657_02160</name>
</gene>
<sequence>MGRMNYNNQVIVDFDDRLLAHIQLAIGTKVRRGESFHFTWRDDDSVGDGRTILWITPNAPVSYKFFGGRAPTINVEWVAALLRSANSPGGMQIVPEPVAEHQVHAEELAHH</sequence>
<name>A0A506Y8V7_9MICO</name>
<dbReference type="OrthoDB" id="5123855at2"/>
<proteinExistence type="predicted"/>
<dbReference type="Pfam" id="PF25355">
    <property type="entry name" value="DUF7882"/>
    <property type="match status" value="1"/>
</dbReference>
<dbReference type="InterPro" id="IPR057204">
    <property type="entry name" value="DUF7882"/>
</dbReference>
<reference evidence="2 3" key="1">
    <citation type="submission" date="2019-06" db="EMBL/GenBank/DDBJ databases">
        <authorList>
            <person name="Li F."/>
        </authorList>
    </citation>
    <scope>NUCLEOTIDE SEQUENCE [LARGE SCALE GENOMIC DNA]</scope>
    <source>
        <strain evidence="2 3">10F1D-1</strain>
    </source>
</reference>
<evidence type="ECO:0000259" key="1">
    <source>
        <dbReference type="Pfam" id="PF25355"/>
    </source>
</evidence>
<keyword evidence="3" id="KW-1185">Reference proteome</keyword>
<dbReference type="Proteomes" id="UP000316252">
    <property type="component" value="Unassembled WGS sequence"/>
</dbReference>
<evidence type="ECO:0000313" key="3">
    <source>
        <dbReference type="Proteomes" id="UP000316252"/>
    </source>
</evidence>
<dbReference type="EMBL" id="VHQG01000001">
    <property type="protein sequence ID" value="TPW77508.1"/>
    <property type="molecule type" value="Genomic_DNA"/>
</dbReference>
<keyword evidence="2" id="KW-0436">Ligase</keyword>
<dbReference type="AlphaFoldDB" id="A0A506Y8V7"/>